<dbReference type="PANTHER" id="PTHR33164:SF5">
    <property type="entry name" value="ORGANIC HYDROPEROXIDE RESISTANCE TRANSCRIPTIONAL REGULATOR"/>
    <property type="match status" value="1"/>
</dbReference>
<dbReference type="PROSITE" id="PS50995">
    <property type="entry name" value="HTH_MARR_2"/>
    <property type="match status" value="1"/>
</dbReference>
<evidence type="ECO:0000256" key="1">
    <source>
        <dbReference type="ARBA" id="ARBA00004496"/>
    </source>
</evidence>
<dbReference type="Pfam" id="PF22381">
    <property type="entry name" value="Staph_reg_Sar_Rot"/>
    <property type="match status" value="1"/>
</dbReference>
<dbReference type="SMART" id="SM00347">
    <property type="entry name" value="HTH_MARR"/>
    <property type="match status" value="1"/>
</dbReference>
<dbReference type="InterPro" id="IPR055166">
    <property type="entry name" value="Transc_reg_Sar_Rot_HTH"/>
</dbReference>
<comment type="caution">
    <text evidence="7">The sequence shown here is derived from an EMBL/GenBank/DDBJ whole genome shotgun (WGS) entry which is preliminary data.</text>
</comment>
<name>A0A926NVA0_9HYPH</name>
<accession>A0A926NVA0</accession>
<sequence>MTDTHSKDPAQRLETSDIPLSQFLCFSLYSANHAMHRVYKPLLQKLGLTYPQYLAMVALWEQDGRLVGEIGARLHLESNTLTPLLKRLESLGFVTRVRDDKDERQVRIRLTGSGKELKRETTDFASCILAASGISLDELRDLQARIAALRDNLLQAAA</sequence>
<proteinExistence type="predicted"/>
<dbReference type="EMBL" id="JABFCZ010000006">
    <property type="protein sequence ID" value="MBD1545879.1"/>
    <property type="molecule type" value="Genomic_DNA"/>
</dbReference>
<dbReference type="FunFam" id="1.10.10.10:FF:000163">
    <property type="entry name" value="MarR family transcriptional regulator"/>
    <property type="match status" value="1"/>
</dbReference>
<reference evidence="7" key="1">
    <citation type="submission" date="2020-05" db="EMBL/GenBank/DDBJ databases">
        <title>Identification of trans-AT polyketide cluster in two marine bacteria, producers of a novel glutaramide-containing polyketide sesbanimide D and analogs.</title>
        <authorList>
            <person name="Kacar D."/>
            <person name="Rodriguez P."/>
            <person name="Canedo L."/>
            <person name="Gonzalez E."/>
            <person name="Galan B."/>
            <person name="De La Calle F."/>
            <person name="Garcia J.L."/>
        </authorList>
    </citation>
    <scope>NUCLEOTIDE SEQUENCE</scope>
    <source>
        <strain evidence="7">PHM038</strain>
    </source>
</reference>
<evidence type="ECO:0000256" key="3">
    <source>
        <dbReference type="ARBA" id="ARBA00023015"/>
    </source>
</evidence>
<dbReference type="Proteomes" id="UP000598467">
    <property type="component" value="Unassembled WGS sequence"/>
</dbReference>
<keyword evidence="2" id="KW-0963">Cytoplasm</keyword>
<gene>
    <name evidence="7" type="ORF">HK439_06365</name>
</gene>
<dbReference type="InterPro" id="IPR000835">
    <property type="entry name" value="HTH_MarR-typ"/>
</dbReference>
<comment type="subcellular location">
    <subcellularLocation>
        <location evidence="1">Cytoplasm</location>
    </subcellularLocation>
</comment>
<evidence type="ECO:0000259" key="6">
    <source>
        <dbReference type="PROSITE" id="PS50995"/>
    </source>
</evidence>
<keyword evidence="3" id="KW-0805">Transcription regulation</keyword>
<keyword evidence="5" id="KW-0804">Transcription</keyword>
<dbReference type="GO" id="GO:0003700">
    <property type="term" value="F:DNA-binding transcription factor activity"/>
    <property type="evidence" value="ECO:0007669"/>
    <property type="project" value="InterPro"/>
</dbReference>
<feature type="domain" description="HTH marR-type" evidence="6">
    <location>
        <begin position="21"/>
        <end position="151"/>
    </location>
</feature>
<evidence type="ECO:0000256" key="4">
    <source>
        <dbReference type="ARBA" id="ARBA00023125"/>
    </source>
</evidence>
<dbReference type="RefSeq" id="WP_190290553.1">
    <property type="nucleotide sequence ID" value="NZ_JABFCZ010000006.1"/>
</dbReference>
<dbReference type="InterPro" id="IPR036390">
    <property type="entry name" value="WH_DNA-bd_sf"/>
</dbReference>
<dbReference type="InterPro" id="IPR036388">
    <property type="entry name" value="WH-like_DNA-bd_sf"/>
</dbReference>
<organism evidence="7 8">
    <name type="scientific">Roseibium aggregatum</name>
    <dbReference type="NCBI Taxonomy" id="187304"/>
    <lineage>
        <taxon>Bacteria</taxon>
        <taxon>Pseudomonadati</taxon>
        <taxon>Pseudomonadota</taxon>
        <taxon>Alphaproteobacteria</taxon>
        <taxon>Hyphomicrobiales</taxon>
        <taxon>Stappiaceae</taxon>
        <taxon>Roseibium</taxon>
    </lineage>
</organism>
<dbReference type="AlphaFoldDB" id="A0A926NVA0"/>
<dbReference type="GO" id="GO:0005737">
    <property type="term" value="C:cytoplasm"/>
    <property type="evidence" value="ECO:0007669"/>
    <property type="project" value="UniProtKB-SubCell"/>
</dbReference>
<evidence type="ECO:0000256" key="2">
    <source>
        <dbReference type="ARBA" id="ARBA00022490"/>
    </source>
</evidence>
<dbReference type="Gene3D" id="1.10.10.10">
    <property type="entry name" value="Winged helix-like DNA-binding domain superfamily/Winged helix DNA-binding domain"/>
    <property type="match status" value="1"/>
</dbReference>
<dbReference type="PANTHER" id="PTHR33164">
    <property type="entry name" value="TRANSCRIPTIONAL REGULATOR, MARR FAMILY"/>
    <property type="match status" value="1"/>
</dbReference>
<dbReference type="InterPro" id="IPR039422">
    <property type="entry name" value="MarR/SlyA-like"/>
</dbReference>
<dbReference type="GO" id="GO:0006950">
    <property type="term" value="P:response to stress"/>
    <property type="evidence" value="ECO:0007669"/>
    <property type="project" value="TreeGrafter"/>
</dbReference>
<keyword evidence="4" id="KW-0238">DNA-binding</keyword>
<dbReference type="GO" id="GO:0003677">
    <property type="term" value="F:DNA binding"/>
    <property type="evidence" value="ECO:0007669"/>
    <property type="project" value="UniProtKB-KW"/>
</dbReference>
<protein>
    <submittedName>
        <fullName evidence="7">MarR family transcriptional regulator</fullName>
    </submittedName>
</protein>
<dbReference type="SUPFAM" id="SSF46785">
    <property type="entry name" value="Winged helix' DNA-binding domain"/>
    <property type="match status" value="1"/>
</dbReference>
<evidence type="ECO:0000313" key="8">
    <source>
        <dbReference type="Proteomes" id="UP000598467"/>
    </source>
</evidence>
<evidence type="ECO:0000313" key="7">
    <source>
        <dbReference type="EMBL" id="MBD1545879.1"/>
    </source>
</evidence>
<evidence type="ECO:0000256" key="5">
    <source>
        <dbReference type="ARBA" id="ARBA00023163"/>
    </source>
</evidence>